<evidence type="ECO:0000313" key="2">
    <source>
        <dbReference type="Proteomes" id="UP001396334"/>
    </source>
</evidence>
<sequence>MEIVIILWALWFARNRKVHEGKSQTQEAPGFVPCSDNLVAHILAKDASLGSAGSFWVEEVPVVVRQRLLRIGVLSNPS</sequence>
<comment type="caution">
    <text evidence="1">The sequence shown here is derived from an EMBL/GenBank/DDBJ whole genome shotgun (WGS) entry which is preliminary data.</text>
</comment>
<reference evidence="1 2" key="1">
    <citation type="journal article" date="2024" name="G3 (Bethesda)">
        <title>Genome assembly of Hibiscus sabdariffa L. provides insights into metabolisms of medicinal natural products.</title>
        <authorList>
            <person name="Kim T."/>
        </authorList>
    </citation>
    <scope>NUCLEOTIDE SEQUENCE [LARGE SCALE GENOMIC DNA]</scope>
    <source>
        <strain evidence="1">TK-2024</strain>
        <tissue evidence="1">Old leaves</tissue>
    </source>
</reference>
<keyword evidence="2" id="KW-1185">Reference proteome</keyword>
<organism evidence="1 2">
    <name type="scientific">Hibiscus sabdariffa</name>
    <name type="common">roselle</name>
    <dbReference type="NCBI Taxonomy" id="183260"/>
    <lineage>
        <taxon>Eukaryota</taxon>
        <taxon>Viridiplantae</taxon>
        <taxon>Streptophyta</taxon>
        <taxon>Embryophyta</taxon>
        <taxon>Tracheophyta</taxon>
        <taxon>Spermatophyta</taxon>
        <taxon>Magnoliopsida</taxon>
        <taxon>eudicotyledons</taxon>
        <taxon>Gunneridae</taxon>
        <taxon>Pentapetalae</taxon>
        <taxon>rosids</taxon>
        <taxon>malvids</taxon>
        <taxon>Malvales</taxon>
        <taxon>Malvaceae</taxon>
        <taxon>Malvoideae</taxon>
        <taxon>Hibiscus</taxon>
    </lineage>
</organism>
<dbReference type="Proteomes" id="UP001396334">
    <property type="component" value="Unassembled WGS sequence"/>
</dbReference>
<name>A0ABR2RDQ7_9ROSI</name>
<accession>A0ABR2RDQ7</accession>
<gene>
    <name evidence="1" type="ORF">V6N11_043928</name>
</gene>
<proteinExistence type="predicted"/>
<evidence type="ECO:0000313" key="1">
    <source>
        <dbReference type="EMBL" id="KAK9011071.1"/>
    </source>
</evidence>
<dbReference type="EMBL" id="JBBPBN010000023">
    <property type="protein sequence ID" value="KAK9011071.1"/>
    <property type="molecule type" value="Genomic_DNA"/>
</dbReference>
<protein>
    <submittedName>
        <fullName evidence="1">Uncharacterized protein</fullName>
    </submittedName>
</protein>